<feature type="domain" description="Bromo" evidence="4">
    <location>
        <begin position="271"/>
        <end position="341"/>
    </location>
</feature>
<evidence type="ECO:0000256" key="3">
    <source>
        <dbReference type="SAM" id="MobiDB-lite"/>
    </source>
</evidence>
<feature type="compositionally biased region" description="Polar residues" evidence="3">
    <location>
        <begin position="834"/>
        <end position="844"/>
    </location>
</feature>
<feature type="region of interest" description="Disordered" evidence="3">
    <location>
        <begin position="396"/>
        <end position="418"/>
    </location>
</feature>
<protein>
    <recommendedName>
        <fullName evidence="4">Bromo domain-containing protein</fullName>
    </recommendedName>
</protein>
<feature type="compositionally biased region" description="Polar residues" evidence="3">
    <location>
        <begin position="640"/>
        <end position="650"/>
    </location>
</feature>
<feature type="compositionally biased region" description="Basic and acidic residues" evidence="3">
    <location>
        <begin position="890"/>
        <end position="905"/>
    </location>
</feature>
<dbReference type="PANTHER" id="PTHR47092">
    <property type="entry name" value="CAT EYE SYNDROME CRITICAL REGION PROTEIN 2"/>
    <property type="match status" value="1"/>
</dbReference>
<feature type="region of interest" description="Disordered" evidence="3">
    <location>
        <begin position="167"/>
        <end position="186"/>
    </location>
</feature>
<dbReference type="PANTHER" id="PTHR47092:SF1">
    <property type="entry name" value="CHROMATIN REMODELING REGULATOR CECR2"/>
    <property type="match status" value="1"/>
</dbReference>
<feature type="region of interest" description="Disordered" evidence="3">
    <location>
        <begin position="1106"/>
        <end position="1132"/>
    </location>
</feature>
<feature type="compositionally biased region" description="Low complexity" evidence="3">
    <location>
        <begin position="845"/>
        <end position="870"/>
    </location>
</feature>
<feature type="region of interest" description="Disordered" evidence="3">
    <location>
        <begin position="436"/>
        <end position="472"/>
    </location>
</feature>
<organism evidence="5">
    <name type="scientific">Arion vulgaris</name>
    <dbReference type="NCBI Taxonomy" id="1028688"/>
    <lineage>
        <taxon>Eukaryota</taxon>
        <taxon>Metazoa</taxon>
        <taxon>Spiralia</taxon>
        <taxon>Lophotrochozoa</taxon>
        <taxon>Mollusca</taxon>
        <taxon>Gastropoda</taxon>
        <taxon>Heterobranchia</taxon>
        <taxon>Euthyneura</taxon>
        <taxon>Panpulmonata</taxon>
        <taxon>Eupulmonata</taxon>
        <taxon>Stylommatophora</taxon>
        <taxon>Helicina</taxon>
        <taxon>Arionoidea</taxon>
        <taxon>Arionidae</taxon>
        <taxon>Arion</taxon>
    </lineage>
</organism>
<feature type="region of interest" description="Disordered" evidence="3">
    <location>
        <begin position="808"/>
        <end position="876"/>
    </location>
</feature>
<dbReference type="EMBL" id="HACG01020296">
    <property type="protein sequence ID" value="CEK67161.1"/>
    <property type="molecule type" value="Transcribed_RNA"/>
</dbReference>
<keyword evidence="1 2" id="KW-0103">Bromodomain</keyword>
<feature type="region of interest" description="Disordered" evidence="3">
    <location>
        <begin position="626"/>
        <end position="689"/>
    </location>
</feature>
<accession>A0A0B6ZH05</accession>
<feature type="compositionally biased region" description="Basic and acidic residues" evidence="3">
    <location>
        <begin position="438"/>
        <end position="456"/>
    </location>
</feature>
<dbReference type="PROSITE" id="PS50014">
    <property type="entry name" value="BROMODOMAIN_2"/>
    <property type="match status" value="1"/>
</dbReference>
<sequence length="1300" mass="147663">IDLVEQVTESPQENAVVVSDVSNLNSCGDVVDVETKPDITEEVKDEIKDEVKLETSVDPETSSSVDKTVKDDNDIMKNVSLYENERPLQGGLSHWQLVCDTVEDWDQLALQLKDTKVYKEKLLYRIIQNDFLPEIPAIMADKLQAREKRAREMLPRRSSYRLELKKMEDEEKERLSREAEEEEERQKAIVEEERRQLMKIEEEKRQKEERIRAREERANRARLREERARLIAEGREIPPELMNGLRQDEFDQEDVDEEMQFNMEKILLNVKRNEYSWPFLEAVEEVNTPDFFDTIKEPMDLMQIEKKLAERAYKTKEQFEKDMNLVFDNCIEYHGKDSDFGYMAENLKGVFERSMRRTFRVYLDPTPHRGRKRDSWGDSTYDYDYAFAGSRNHLSQRSARKKGSYKEDDSDSEPESYMTGRIIYPSSKKWGSETENVDLNHEEKNKLKQEGGAEEEKTADDESETQLKPRATWSYRRELLGHDAPDFESYIPKSNRPEKSEVSEPPKAAHQQFDFSKFAGAKFCYSLPIKDACRKLPQMIINQYVKRVKPTNSEKPQQAESTAAPVTATVKPPVKVVKISREEYEKLLADKKITIVSANSPAGQVIKLHAGLQLKETVPVLKPSIPASSSAMSSPSSSSVTLSKVDQTATLKADEPNKSLDISSQRSKLKEPSNMKSWNAREEGSSNRKSSIVDIKARLRQVNEKMASKLKPPITKQEAVYENFKIVKGQVIFNVAPNKMEGTTLYGESFRPSSFHHKPSRYLHPSAIPLVEKIRQSQREENTSMPPVKRVRFSDEFEVRETRLNYQRDEDTVHKANIGRDPLSHENTEDRLHCQTSTSNTANLTPSSSHSSPTSTSSFSPSKSETPKSSIYDRWKRRAGKTNSALMTKFSHEENESSSEKHKSEPSVIEHNTVSLDKAVIDHKSVSSEVEQFLSEQKDHMSVSSDSSKKRRTSPSHAVDETPSKKQKVAVGSQHEDIITTQSRDVPNGNDPSLLQEEASVLQEPVTSDSRDQINKEEQDESSLNMCSSSPEIDLPLKRQRSPSVEEDKPVRKKTKVSSQELSKVLQKLKQVSPCKQKINIDANMENLSHLPLATHSEFSDDGLINSDENPLPKENGTCGQVTSQKSDSDTDRDSFCRALELQHKDTTLTTSMSDLLLISGSKYFEDTSLSSSSSSTARLSPLLQPSATLASTSSSRSFRLPDLSSQLAQVISQKKMWTSEEKSYDNYGSPQALSPPLLEPMQPVEDIDNGRDSLTTSPDDDDDDDGMPVLVPDHLPLSLVEPGTDNIFQRMMSPEKSKI</sequence>
<feature type="compositionally biased region" description="Basic and acidic residues" evidence="3">
    <location>
        <begin position="668"/>
        <end position="686"/>
    </location>
</feature>
<dbReference type="InterPro" id="IPR029614">
    <property type="entry name" value="CECR2"/>
</dbReference>
<feature type="compositionally biased region" description="Basic and acidic residues" evidence="3">
    <location>
        <begin position="495"/>
        <end position="504"/>
    </location>
</feature>
<evidence type="ECO:0000313" key="5">
    <source>
        <dbReference type="EMBL" id="CEK67161.1"/>
    </source>
</evidence>
<reference evidence="5" key="1">
    <citation type="submission" date="2014-12" db="EMBL/GenBank/DDBJ databases">
        <title>Insight into the proteome of Arion vulgaris.</title>
        <authorList>
            <person name="Aradska J."/>
            <person name="Bulat T."/>
            <person name="Smidak R."/>
            <person name="Sarate P."/>
            <person name="Gangsoo J."/>
            <person name="Sialana F."/>
            <person name="Bilban M."/>
            <person name="Lubec G."/>
        </authorList>
    </citation>
    <scope>NUCLEOTIDE SEQUENCE</scope>
    <source>
        <tissue evidence="5">Skin</tissue>
    </source>
</reference>
<dbReference type="SUPFAM" id="SSF47370">
    <property type="entry name" value="Bromodomain"/>
    <property type="match status" value="1"/>
</dbReference>
<feature type="compositionally biased region" description="Low complexity" evidence="3">
    <location>
        <begin position="626"/>
        <end position="639"/>
    </location>
</feature>
<feature type="region of interest" description="Disordered" evidence="3">
    <location>
        <begin position="931"/>
        <end position="1060"/>
    </location>
</feature>
<feature type="compositionally biased region" description="Polar residues" evidence="3">
    <location>
        <begin position="1022"/>
        <end position="1031"/>
    </location>
</feature>
<feature type="compositionally biased region" description="Polar residues" evidence="3">
    <location>
        <begin position="979"/>
        <end position="993"/>
    </location>
</feature>
<evidence type="ECO:0000256" key="1">
    <source>
        <dbReference type="ARBA" id="ARBA00023117"/>
    </source>
</evidence>
<dbReference type="SMART" id="SM00297">
    <property type="entry name" value="BROMO"/>
    <property type="match status" value="1"/>
</dbReference>
<feature type="compositionally biased region" description="Basic and acidic residues" evidence="3">
    <location>
        <begin position="822"/>
        <end position="833"/>
    </location>
</feature>
<feature type="region of interest" description="Disordered" evidence="3">
    <location>
        <begin position="890"/>
        <end position="910"/>
    </location>
</feature>
<feature type="non-terminal residue" evidence="5">
    <location>
        <position position="1"/>
    </location>
</feature>
<dbReference type="GO" id="GO:0090537">
    <property type="term" value="C:CERF complex"/>
    <property type="evidence" value="ECO:0007669"/>
    <property type="project" value="InterPro"/>
</dbReference>
<dbReference type="PRINTS" id="PR00503">
    <property type="entry name" value="BROMODOMAIN"/>
</dbReference>
<feature type="region of interest" description="Disordered" evidence="3">
    <location>
        <begin position="1220"/>
        <end position="1300"/>
    </location>
</feature>
<proteinExistence type="predicted"/>
<evidence type="ECO:0000259" key="4">
    <source>
        <dbReference type="PROSITE" id="PS50014"/>
    </source>
</evidence>
<dbReference type="Pfam" id="PF00439">
    <property type="entry name" value="Bromodomain"/>
    <property type="match status" value="1"/>
</dbReference>
<dbReference type="GO" id="GO:0006338">
    <property type="term" value="P:chromatin remodeling"/>
    <property type="evidence" value="ECO:0007669"/>
    <property type="project" value="InterPro"/>
</dbReference>
<dbReference type="Gene3D" id="1.20.920.10">
    <property type="entry name" value="Bromodomain-like"/>
    <property type="match status" value="1"/>
</dbReference>
<evidence type="ECO:0000256" key="2">
    <source>
        <dbReference type="PROSITE-ProRule" id="PRU00035"/>
    </source>
</evidence>
<gene>
    <name evidence="5" type="primary">ORF61578</name>
</gene>
<dbReference type="InterPro" id="IPR036427">
    <property type="entry name" value="Bromodomain-like_sf"/>
</dbReference>
<feature type="region of interest" description="Disordered" evidence="3">
    <location>
        <begin position="484"/>
        <end position="509"/>
    </location>
</feature>
<name>A0A0B6ZH05_9EUPU</name>
<dbReference type="InterPro" id="IPR001487">
    <property type="entry name" value="Bromodomain"/>
</dbReference>